<proteinExistence type="predicted"/>
<organism evidence="2 3">
    <name type="scientific">Roseivirga spongicola</name>
    <dbReference type="NCBI Taxonomy" id="333140"/>
    <lineage>
        <taxon>Bacteria</taxon>
        <taxon>Pseudomonadati</taxon>
        <taxon>Bacteroidota</taxon>
        <taxon>Cytophagia</taxon>
        <taxon>Cytophagales</taxon>
        <taxon>Roseivirgaceae</taxon>
        <taxon>Roseivirga</taxon>
    </lineage>
</organism>
<dbReference type="STRING" id="333140.AWW68_06115"/>
<keyword evidence="1" id="KW-0732">Signal</keyword>
<keyword evidence="3" id="KW-1185">Reference proteome</keyword>
<dbReference type="EMBL" id="LRPC01000001">
    <property type="protein sequence ID" value="KYG78339.1"/>
    <property type="molecule type" value="Genomic_DNA"/>
</dbReference>
<evidence type="ECO:0008006" key="4">
    <source>
        <dbReference type="Google" id="ProtNLM"/>
    </source>
</evidence>
<comment type="caution">
    <text evidence="2">The sequence shown here is derived from an EMBL/GenBank/DDBJ whole genome shotgun (WGS) entry which is preliminary data.</text>
</comment>
<dbReference type="Proteomes" id="UP000075606">
    <property type="component" value="Unassembled WGS sequence"/>
</dbReference>
<gene>
    <name evidence="2" type="ORF">AWW68_06115</name>
</gene>
<accession>A0A150XHY6</accession>
<protein>
    <recommendedName>
        <fullName evidence="4">Penicillin-binding protein</fullName>
    </recommendedName>
</protein>
<evidence type="ECO:0000256" key="1">
    <source>
        <dbReference type="SAM" id="SignalP"/>
    </source>
</evidence>
<sequence length="346" mass="38620">MNKRLFLLLALLSIAPQWAMAQLGGTRAFEYLNLPSNARLSALGGVNLTSGWEDAAQAIYNPAFLDKEMHNRLVVSRLGYFSDIANTSVSYVRTFENYGTWSLNVGYLNYGEVESYDEDGFLNGDFKVHEYVVSIGNSQQFGPFSVGGNLKVAASDLASYQASALLLDLGGTFKHPERDFTVGFLVRNLGFLMSDYLDENNSQLPLDVQLGLSYKPEFMPFRFSLAARNLNRADVVYYDASSNTILGDEDNEPGFSEELFRRLVFGAELLLSPNFQARFGYNHLIRQELKNQNGVNGGAGFSFGFMFRTKRFEFAFSRALYHAAGGSNTLQINMDLNGLIKKKTND</sequence>
<name>A0A150XHY6_9BACT</name>
<dbReference type="NCBIfam" id="NF033709">
    <property type="entry name" value="PorV_fam"/>
    <property type="match status" value="1"/>
</dbReference>
<dbReference type="OrthoDB" id="9809953at2"/>
<dbReference type="RefSeq" id="WP_068217897.1">
    <property type="nucleotide sequence ID" value="NZ_LRPC01000001.1"/>
</dbReference>
<evidence type="ECO:0000313" key="3">
    <source>
        <dbReference type="Proteomes" id="UP000075606"/>
    </source>
</evidence>
<reference evidence="2 3" key="1">
    <citation type="submission" date="2016-01" db="EMBL/GenBank/DDBJ databases">
        <title>Genome sequencing of Roseivirga spongicola UST030701-084.</title>
        <authorList>
            <person name="Selvaratnam C."/>
            <person name="Thevarajoo S."/>
            <person name="Goh K.M."/>
            <person name="Ee R."/>
            <person name="Chan K.-G."/>
            <person name="Chong C.S."/>
        </authorList>
    </citation>
    <scope>NUCLEOTIDE SEQUENCE [LARGE SCALE GENOMIC DNA]</scope>
    <source>
        <strain evidence="2 3">UST030701-084</strain>
    </source>
</reference>
<dbReference type="NCBIfam" id="NF033711">
    <property type="entry name" value="T9SS_PorQ"/>
    <property type="match status" value="1"/>
</dbReference>
<evidence type="ECO:0000313" key="2">
    <source>
        <dbReference type="EMBL" id="KYG78339.1"/>
    </source>
</evidence>
<dbReference type="AlphaFoldDB" id="A0A150XHY6"/>
<feature type="chain" id="PRO_5007574754" description="Penicillin-binding protein" evidence="1">
    <location>
        <begin position="22"/>
        <end position="346"/>
    </location>
</feature>
<feature type="signal peptide" evidence="1">
    <location>
        <begin position="1"/>
        <end position="21"/>
    </location>
</feature>